<organism evidence="1 2">
    <name type="scientific">Avena sativa</name>
    <name type="common">Oat</name>
    <dbReference type="NCBI Taxonomy" id="4498"/>
    <lineage>
        <taxon>Eukaryota</taxon>
        <taxon>Viridiplantae</taxon>
        <taxon>Streptophyta</taxon>
        <taxon>Embryophyta</taxon>
        <taxon>Tracheophyta</taxon>
        <taxon>Spermatophyta</taxon>
        <taxon>Magnoliopsida</taxon>
        <taxon>Liliopsida</taxon>
        <taxon>Poales</taxon>
        <taxon>Poaceae</taxon>
        <taxon>BOP clade</taxon>
        <taxon>Pooideae</taxon>
        <taxon>Poodae</taxon>
        <taxon>Poeae</taxon>
        <taxon>Poeae Chloroplast Group 1 (Aveneae type)</taxon>
        <taxon>Aveninae</taxon>
        <taxon>Avena</taxon>
    </lineage>
</organism>
<proteinExistence type="predicted"/>
<reference evidence="1" key="2">
    <citation type="submission" date="2025-09" db="UniProtKB">
        <authorList>
            <consortium name="EnsemblPlants"/>
        </authorList>
    </citation>
    <scope>IDENTIFICATION</scope>
</reference>
<reference evidence="1" key="1">
    <citation type="submission" date="2021-05" db="EMBL/GenBank/DDBJ databases">
        <authorList>
            <person name="Scholz U."/>
            <person name="Mascher M."/>
            <person name="Fiebig A."/>
        </authorList>
    </citation>
    <scope>NUCLEOTIDE SEQUENCE [LARGE SCALE GENOMIC DNA]</scope>
</reference>
<dbReference type="EnsemblPlants" id="AVESA.00010b.r2.3DG0525070.1">
    <property type="protein sequence ID" value="AVESA.00010b.r2.3DG0525070.1.CDS"/>
    <property type="gene ID" value="AVESA.00010b.r2.3DG0525070"/>
</dbReference>
<accession>A0ACD5VVR0</accession>
<evidence type="ECO:0000313" key="1">
    <source>
        <dbReference type="EnsemblPlants" id="AVESA.00010b.r2.3DG0525070.1.CDS"/>
    </source>
</evidence>
<sequence>MSKKIVIRADLICEKSKSEMMSAVAKLKGIKSMDMDHEKNTLTVVGAVDPVRVVQRLRKACFAATIVSVEDDKPKPKKTPCQEACEKACKDRCEKLCKTCEKACKDKCEKDCKEKCDDCEKACKEACCDKGPWYGYGYRCTPGCYSSPCGLPSCQYYSHGYGYGYGEPVLPPGYGYYGRPY</sequence>
<evidence type="ECO:0000313" key="2">
    <source>
        <dbReference type="Proteomes" id="UP001732700"/>
    </source>
</evidence>
<protein>
    <submittedName>
        <fullName evidence="1">Uncharacterized protein</fullName>
    </submittedName>
</protein>
<name>A0ACD5VVR0_AVESA</name>
<keyword evidence="2" id="KW-1185">Reference proteome</keyword>
<dbReference type="Proteomes" id="UP001732700">
    <property type="component" value="Chromosome 3D"/>
</dbReference>